<feature type="transmembrane region" description="Helical" evidence="1">
    <location>
        <begin position="232"/>
        <end position="254"/>
    </location>
</feature>
<organism evidence="2">
    <name type="scientific">marine sediment metagenome</name>
    <dbReference type="NCBI Taxonomy" id="412755"/>
    <lineage>
        <taxon>unclassified sequences</taxon>
        <taxon>metagenomes</taxon>
        <taxon>ecological metagenomes</taxon>
    </lineage>
</organism>
<sequence length="270" mass="29784">DTIMSPRFVFTFLLCTILILLSVYTGINNYQAELKEHSAAVALNRKNLESQQSYGMLAGMGTKINRKPQVLSTVVNGIWEAVGRVATVNIAFDPSLIESKYSSNPIFAVFGSLDLTFIVKIVLSLFAILFTYDAIVGEKERGTLKLALSNRVPRDRLILGKAIGGFVSLLIPLVIPLVLGLLLLMIYPNISLSGDDWLRIGMTCVMFLLYLSVFFTLGLFISARTTRSSTSFLLLLFIWVTFVTIIPKAAVMMAGQIKPIPSVHEITAQK</sequence>
<proteinExistence type="predicted"/>
<feature type="non-terminal residue" evidence="2">
    <location>
        <position position="270"/>
    </location>
</feature>
<evidence type="ECO:0008006" key="3">
    <source>
        <dbReference type="Google" id="ProtNLM"/>
    </source>
</evidence>
<feature type="transmembrane region" description="Helical" evidence="1">
    <location>
        <begin position="117"/>
        <end position="136"/>
    </location>
</feature>
<protein>
    <recommendedName>
        <fullName evidence="3">ABC-2 type transporter domain-containing protein</fullName>
    </recommendedName>
</protein>
<comment type="caution">
    <text evidence="2">The sequence shown here is derived from an EMBL/GenBank/DDBJ whole genome shotgun (WGS) entry which is preliminary data.</text>
</comment>
<feature type="transmembrane region" description="Helical" evidence="1">
    <location>
        <begin position="197"/>
        <end position="220"/>
    </location>
</feature>
<dbReference type="PANTHER" id="PTHR43471">
    <property type="entry name" value="ABC TRANSPORTER PERMEASE"/>
    <property type="match status" value="1"/>
</dbReference>
<gene>
    <name evidence="2" type="ORF">S12H4_35835</name>
</gene>
<dbReference type="Pfam" id="PF12679">
    <property type="entry name" value="ABC2_membrane_2"/>
    <property type="match status" value="1"/>
</dbReference>
<evidence type="ECO:0000313" key="2">
    <source>
        <dbReference type="EMBL" id="GAJ01401.1"/>
    </source>
</evidence>
<feature type="transmembrane region" description="Helical" evidence="1">
    <location>
        <begin position="7"/>
        <end position="27"/>
    </location>
</feature>
<reference evidence="2" key="1">
    <citation type="journal article" date="2014" name="Front. Microbiol.">
        <title>High frequency of phylogenetically diverse reductive dehalogenase-homologous genes in deep subseafloor sedimentary metagenomes.</title>
        <authorList>
            <person name="Kawai M."/>
            <person name="Futagami T."/>
            <person name="Toyoda A."/>
            <person name="Takaki Y."/>
            <person name="Nishi S."/>
            <person name="Hori S."/>
            <person name="Arai W."/>
            <person name="Tsubouchi T."/>
            <person name="Morono Y."/>
            <person name="Uchiyama I."/>
            <person name="Ito T."/>
            <person name="Fujiyama A."/>
            <person name="Inagaki F."/>
            <person name="Takami H."/>
        </authorList>
    </citation>
    <scope>NUCLEOTIDE SEQUENCE</scope>
    <source>
        <strain evidence="2">Expedition CK06-06</strain>
    </source>
</reference>
<dbReference type="EMBL" id="BARW01021319">
    <property type="protein sequence ID" value="GAJ01401.1"/>
    <property type="molecule type" value="Genomic_DNA"/>
</dbReference>
<accession>X1UNC4</accession>
<keyword evidence="1" id="KW-0812">Transmembrane</keyword>
<name>X1UNC4_9ZZZZ</name>
<keyword evidence="1" id="KW-0472">Membrane</keyword>
<keyword evidence="1" id="KW-1133">Transmembrane helix</keyword>
<dbReference type="GO" id="GO:0140359">
    <property type="term" value="F:ABC-type transporter activity"/>
    <property type="evidence" value="ECO:0007669"/>
    <property type="project" value="InterPro"/>
</dbReference>
<feature type="transmembrane region" description="Helical" evidence="1">
    <location>
        <begin position="157"/>
        <end position="185"/>
    </location>
</feature>
<dbReference type="GO" id="GO:0005886">
    <property type="term" value="C:plasma membrane"/>
    <property type="evidence" value="ECO:0007669"/>
    <property type="project" value="UniProtKB-SubCell"/>
</dbReference>
<evidence type="ECO:0000256" key="1">
    <source>
        <dbReference type="SAM" id="Phobius"/>
    </source>
</evidence>
<dbReference type="AlphaFoldDB" id="X1UNC4"/>
<feature type="non-terminal residue" evidence="2">
    <location>
        <position position="1"/>
    </location>
</feature>